<evidence type="ECO:0000256" key="10">
    <source>
        <dbReference type="SAM" id="MobiDB-lite"/>
    </source>
</evidence>
<evidence type="ECO:0000259" key="11">
    <source>
        <dbReference type="PROSITE" id="PS50862"/>
    </source>
</evidence>
<dbReference type="KEGG" id="hoh:Hoch_3975"/>
<comment type="similarity">
    <text evidence="1 9">Belongs to the class-II aminoacyl-tRNA synthetase family.</text>
</comment>
<keyword evidence="9" id="KW-0963">Cytoplasm</keyword>
<dbReference type="EMBL" id="CP001804">
    <property type="protein sequence ID" value="ACY16474.1"/>
    <property type="molecule type" value="Genomic_DNA"/>
</dbReference>
<dbReference type="RefSeq" id="WP_012829073.1">
    <property type="nucleotide sequence ID" value="NC_013440.1"/>
</dbReference>
<dbReference type="GO" id="GO:0000049">
    <property type="term" value="F:tRNA binding"/>
    <property type="evidence" value="ECO:0007669"/>
    <property type="project" value="TreeGrafter"/>
</dbReference>
<evidence type="ECO:0000256" key="3">
    <source>
        <dbReference type="ARBA" id="ARBA00022723"/>
    </source>
</evidence>
<dbReference type="GO" id="GO:0006430">
    <property type="term" value="P:lysyl-tRNA aminoacylation"/>
    <property type="evidence" value="ECO:0007669"/>
    <property type="project" value="UniProtKB-UniRule"/>
</dbReference>
<comment type="catalytic activity">
    <reaction evidence="8 9">
        <text>tRNA(Lys) + L-lysine + ATP = L-lysyl-tRNA(Lys) + AMP + diphosphate</text>
        <dbReference type="Rhea" id="RHEA:20792"/>
        <dbReference type="Rhea" id="RHEA-COMP:9696"/>
        <dbReference type="Rhea" id="RHEA-COMP:9697"/>
        <dbReference type="ChEBI" id="CHEBI:30616"/>
        <dbReference type="ChEBI" id="CHEBI:32551"/>
        <dbReference type="ChEBI" id="CHEBI:33019"/>
        <dbReference type="ChEBI" id="CHEBI:78442"/>
        <dbReference type="ChEBI" id="CHEBI:78529"/>
        <dbReference type="ChEBI" id="CHEBI:456215"/>
        <dbReference type="EC" id="6.1.1.6"/>
    </reaction>
</comment>
<dbReference type="PROSITE" id="PS50862">
    <property type="entry name" value="AA_TRNA_LIGASE_II"/>
    <property type="match status" value="1"/>
</dbReference>
<dbReference type="PANTHER" id="PTHR42918">
    <property type="entry name" value="LYSYL-TRNA SYNTHETASE"/>
    <property type="match status" value="1"/>
</dbReference>
<evidence type="ECO:0000256" key="7">
    <source>
        <dbReference type="ARBA" id="ARBA00023146"/>
    </source>
</evidence>
<dbReference type="InterPro" id="IPR004365">
    <property type="entry name" value="NA-bd_OB_tRNA"/>
</dbReference>
<protein>
    <recommendedName>
        <fullName evidence="9">Lysine--tRNA ligase</fullName>
        <ecNumber evidence="9">6.1.1.6</ecNumber>
    </recommendedName>
    <alternativeName>
        <fullName evidence="9">Lysyl-tRNA synthetase</fullName>
        <shortName evidence="9">LysRS</shortName>
    </alternativeName>
</protein>
<feature type="binding site" evidence="9">
    <location>
        <position position="474"/>
    </location>
    <ligand>
        <name>Mg(2+)</name>
        <dbReference type="ChEBI" id="CHEBI:18420"/>
        <label>1</label>
    </ligand>
</feature>
<dbReference type="GO" id="GO:0005829">
    <property type="term" value="C:cytosol"/>
    <property type="evidence" value="ECO:0007669"/>
    <property type="project" value="TreeGrafter"/>
</dbReference>
<dbReference type="InterPro" id="IPR045864">
    <property type="entry name" value="aa-tRNA-synth_II/BPL/LPL"/>
</dbReference>
<keyword evidence="4 9" id="KW-0547">Nucleotide-binding</keyword>
<comment type="cofactor">
    <cofactor evidence="9">
        <name>Mg(2+)</name>
        <dbReference type="ChEBI" id="CHEBI:18420"/>
    </cofactor>
    <text evidence="9">Binds 3 Mg(2+) ions per subunit.</text>
</comment>
<keyword evidence="6 9" id="KW-0648">Protein biosynthesis</keyword>
<feature type="binding site" evidence="9">
    <location>
        <position position="474"/>
    </location>
    <ligand>
        <name>Mg(2+)</name>
        <dbReference type="ChEBI" id="CHEBI:18420"/>
        <label>2</label>
    </ligand>
</feature>
<dbReference type="PRINTS" id="PR00982">
    <property type="entry name" value="TRNASYNTHLYS"/>
</dbReference>
<dbReference type="Pfam" id="PF00152">
    <property type="entry name" value="tRNA-synt_2"/>
    <property type="match status" value="1"/>
</dbReference>
<keyword evidence="2 9" id="KW-0436">Ligase</keyword>
<dbReference type="CDD" id="cd00775">
    <property type="entry name" value="LysRS_core"/>
    <property type="match status" value="1"/>
</dbReference>
<evidence type="ECO:0000256" key="9">
    <source>
        <dbReference type="HAMAP-Rule" id="MF_00252"/>
    </source>
</evidence>
<evidence type="ECO:0000256" key="8">
    <source>
        <dbReference type="ARBA" id="ARBA00048573"/>
    </source>
</evidence>
<evidence type="ECO:0000256" key="4">
    <source>
        <dbReference type="ARBA" id="ARBA00022741"/>
    </source>
</evidence>
<comment type="subunit">
    <text evidence="9">Homodimer.</text>
</comment>
<dbReference type="FunFam" id="2.40.50.140:FF:000024">
    <property type="entry name" value="Lysine--tRNA ligase"/>
    <property type="match status" value="1"/>
</dbReference>
<dbReference type="Proteomes" id="UP000001880">
    <property type="component" value="Chromosome"/>
</dbReference>
<evidence type="ECO:0000256" key="6">
    <source>
        <dbReference type="ARBA" id="ARBA00022917"/>
    </source>
</evidence>
<organism evidence="12 13">
    <name type="scientific">Haliangium ochraceum (strain DSM 14365 / JCM 11303 / SMP-2)</name>
    <dbReference type="NCBI Taxonomy" id="502025"/>
    <lineage>
        <taxon>Bacteria</taxon>
        <taxon>Pseudomonadati</taxon>
        <taxon>Myxococcota</taxon>
        <taxon>Polyangia</taxon>
        <taxon>Haliangiales</taxon>
        <taxon>Kofleriaceae</taxon>
        <taxon>Haliangium</taxon>
    </lineage>
</organism>
<gene>
    <name evidence="9" type="primary">lysS</name>
    <name evidence="12" type="ordered locus">Hoch_3975</name>
</gene>
<feature type="region of interest" description="Disordered" evidence="10">
    <location>
        <begin position="1"/>
        <end position="20"/>
    </location>
</feature>
<dbReference type="Pfam" id="PF01336">
    <property type="entry name" value="tRNA_anti-codon"/>
    <property type="match status" value="1"/>
</dbReference>
<feature type="domain" description="Aminoacyl-transfer RNA synthetases class-II family profile" evidence="11">
    <location>
        <begin position="187"/>
        <end position="555"/>
    </location>
</feature>
<dbReference type="EC" id="6.1.1.6" evidence="9"/>
<dbReference type="InterPro" id="IPR004364">
    <property type="entry name" value="Aa-tRNA-synt_II"/>
</dbReference>
<dbReference type="InterPro" id="IPR012340">
    <property type="entry name" value="NA-bd_OB-fold"/>
</dbReference>
<reference evidence="12 13" key="1">
    <citation type="journal article" date="2010" name="Stand. Genomic Sci.">
        <title>Complete genome sequence of Haliangium ochraceum type strain (SMP-2).</title>
        <authorList>
            <consortium name="US DOE Joint Genome Institute (JGI-PGF)"/>
            <person name="Ivanova N."/>
            <person name="Daum C."/>
            <person name="Lang E."/>
            <person name="Abt B."/>
            <person name="Kopitz M."/>
            <person name="Saunders E."/>
            <person name="Lapidus A."/>
            <person name="Lucas S."/>
            <person name="Glavina Del Rio T."/>
            <person name="Nolan M."/>
            <person name="Tice H."/>
            <person name="Copeland A."/>
            <person name="Cheng J.F."/>
            <person name="Chen F."/>
            <person name="Bruce D."/>
            <person name="Goodwin L."/>
            <person name="Pitluck S."/>
            <person name="Mavromatis K."/>
            <person name="Pati A."/>
            <person name="Mikhailova N."/>
            <person name="Chen A."/>
            <person name="Palaniappan K."/>
            <person name="Land M."/>
            <person name="Hauser L."/>
            <person name="Chang Y.J."/>
            <person name="Jeffries C.D."/>
            <person name="Detter J.C."/>
            <person name="Brettin T."/>
            <person name="Rohde M."/>
            <person name="Goker M."/>
            <person name="Bristow J."/>
            <person name="Markowitz V."/>
            <person name="Eisen J.A."/>
            <person name="Hugenholtz P."/>
            <person name="Kyrpides N.C."/>
            <person name="Klenk H.P."/>
        </authorList>
    </citation>
    <scope>NUCLEOTIDE SEQUENCE [LARGE SCALE GENOMIC DNA]</scope>
    <source>
        <strain evidence="13">DSM 14365 / CIP 107738 / JCM 11303 / AJ 13395 / SMP-2</strain>
    </source>
</reference>
<dbReference type="InterPro" id="IPR018149">
    <property type="entry name" value="Lys-tRNA-synth_II_C"/>
</dbReference>
<keyword evidence="9" id="KW-0460">Magnesium</keyword>
<feature type="binding site" evidence="9">
    <location>
        <position position="467"/>
    </location>
    <ligand>
        <name>Mg(2+)</name>
        <dbReference type="ChEBI" id="CHEBI:18420"/>
        <label>1</label>
    </ligand>
</feature>
<dbReference type="HOGENOM" id="CLU_008255_6_0_7"/>
<keyword evidence="5 9" id="KW-0067">ATP-binding</keyword>
<proteinExistence type="inferred from homology"/>
<dbReference type="HAMAP" id="MF_00252">
    <property type="entry name" value="Lys_tRNA_synth_class2"/>
    <property type="match status" value="1"/>
</dbReference>
<evidence type="ECO:0000256" key="5">
    <source>
        <dbReference type="ARBA" id="ARBA00022840"/>
    </source>
</evidence>
<dbReference type="Gene3D" id="2.40.50.140">
    <property type="entry name" value="Nucleic acid-binding proteins"/>
    <property type="match status" value="1"/>
</dbReference>
<dbReference type="AlphaFoldDB" id="D0LI95"/>
<name>D0LI95_HALO1</name>
<dbReference type="eggNOG" id="COG1190">
    <property type="taxonomic scope" value="Bacteria"/>
</dbReference>
<dbReference type="GO" id="GO:0004824">
    <property type="term" value="F:lysine-tRNA ligase activity"/>
    <property type="evidence" value="ECO:0007669"/>
    <property type="project" value="UniProtKB-UniRule"/>
</dbReference>
<keyword evidence="13" id="KW-1185">Reference proteome</keyword>
<accession>D0LI95</accession>
<evidence type="ECO:0000256" key="1">
    <source>
        <dbReference type="ARBA" id="ARBA00008226"/>
    </source>
</evidence>
<dbReference type="STRING" id="502025.Hoch_3975"/>
<evidence type="ECO:0000256" key="2">
    <source>
        <dbReference type="ARBA" id="ARBA00022598"/>
    </source>
</evidence>
<dbReference type="PANTHER" id="PTHR42918:SF15">
    <property type="entry name" value="LYSINE--TRNA LIGASE, CHLOROPLASTIC_MITOCHONDRIAL"/>
    <property type="match status" value="1"/>
</dbReference>
<dbReference type="Gene3D" id="3.30.930.10">
    <property type="entry name" value="Bira Bifunctional Protein, Domain 2"/>
    <property type="match status" value="1"/>
</dbReference>
<comment type="subcellular location">
    <subcellularLocation>
        <location evidence="9">Cytoplasm</location>
    </subcellularLocation>
</comment>
<dbReference type="SUPFAM" id="SSF55681">
    <property type="entry name" value="Class II aaRS and biotin synthetases"/>
    <property type="match status" value="1"/>
</dbReference>
<dbReference type="GO" id="GO:0005524">
    <property type="term" value="F:ATP binding"/>
    <property type="evidence" value="ECO:0007669"/>
    <property type="project" value="UniProtKB-UniRule"/>
</dbReference>
<dbReference type="GO" id="GO:0000287">
    <property type="term" value="F:magnesium ion binding"/>
    <property type="evidence" value="ECO:0007669"/>
    <property type="project" value="UniProtKB-UniRule"/>
</dbReference>
<dbReference type="CDD" id="cd04322">
    <property type="entry name" value="LysRS_N"/>
    <property type="match status" value="1"/>
</dbReference>
<dbReference type="InterPro" id="IPR044136">
    <property type="entry name" value="Lys-tRNA-ligase_II_N"/>
</dbReference>
<evidence type="ECO:0000313" key="12">
    <source>
        <dbReference type="EMBL" id="ACY16474.1"/>
    </source>
</evidence>
<sequence>MSSQERPEQTLHRIIGERRDKAAELRDLGQNPYRNDFRPTHQCAEVRAKYEGTQPSEPPSKGIQPVDGETIRLAGRLVARRGFGKTVFAPIRDSSGDLQLFLNVDHLDQDAFEKLLPRLDVGDQVGAEGVIFWTKRGELSLLCTHFHILSKSLRPLPDKWKGLTNVETRYRQRYLDLAVNPEVREVFRKRSQILRGLRRFFDARAFLEVETPMMHPVIGGAAARPFVTHHNALDLTLYLRIAPELYLKRLLVGGFDRVYEINRSFRNEGLSRAHNPEFTMLEFYQAYADYRDLMDLTEELFTELAQEVNGTLETTWDGKAIDLARPWQRLSVRRAVTEVAGRSPEVFDDPVRAAEEALAVDAPAGDVLSALLESLSADELSALGGREALGKIWEDPAQRPALATKISERYADEHTRRVRAGHVAFAIFEAAVEESLVQPTFLTDFPLAVSPLARRNEDDPAFCDRFELFIGGSEMANAFSELNDPDDQRTRFQAQLEARAQGQDETMDYDEDYCRALEVGMPPAAGEGIGIDRLTMLLTGQSSIRDVILFPQMRPESSQVE</sequence>
<dbReference type="InterPro" id="IPR002313">
    <property type="entry name" value="Lys-tRNA-ligase_II"/>
</dbReference>
<dbReference type="InterPro" id="IPR006195">
    <property type="entry name" value="aa-tRNA-synth_II"/>
</dbReference>
<evidence type="ECO:0000313" key="13">
    <source>
        <dbReference type="Proteomes" id="UP000001880"/>
    </source>
</evidence>
<dbReference type="SUPFAM" id="SSF50249">
    <property type="entry name" value="Nucleic acid-binding proteins"/>
    <property type="match status" value="1"/>
</dbReference>
<dbReference type="OrthoDB" id="9801152at2"/>
<keyword evidence="3 9" id="KW-0479">Metal-binding</keyword>
<keyword evidence="7 9" id="KW-0030">Aminoacyl-tRNA synthetase</keyword>